<reference evidence="2 3" key="1">
    <citation type="submission" date="2016-10" db="EMBL/GenBank/DDBJ databases">
        <authorList>
            <person name="Varghese N."/>
            <person name="Submissions S."/>
        </authorList>
    </citation>
    <scope>NUCLEOTIDE SEQUENCE [LARGE SCALE GENOMIC DNA]</scope>
    <source>
        <strain evidence="2 3">Nl1</strain>
    </source>
</reference>
<dbReference type="RefSeq" id="WP_074632536.1">
    <property type="nucleotide sequence ID" value="NZ_FNKY01000001.1"/>
</dbReference>
<feature type="signal peptide" evidence="1">
    <location>
        <begin position="1"/>
        <end position="27"/>
    </location>
</feature>
<evidence type="ECO:0000256" key="1">
    <source>
        <dbReference type="SAM" id="SignalP"/>
    </source>
</evidence>
<evidence type="ECO:0008006" key="4">
    <source>
        <dbReference type="Google" id="ProtNLM"/>
    </source>
</evidence>
<keyword evidence="3" id="KW-1185">Reference proteome</keyword>
<evidence type="ECO:0000313" key="2">
    <source>
        <dbReference type="EMBL" id="SDQ78433.1"/>
    </source>
</evidence>
<dbReference type="Proteomes" id="UP000183471">
    <property type="component" value="Unassembled WGS sequence"/>
</dbReference>
<comment type="caution">
    <text evidence="2">The sequence shown here is derived from an EMBL/GenBank/DDBJ whole genome shotgun (WGS) entry which is preliminary data.</text>
</comment>
<gene>
    <name evidence="2" type="ORF">SAMN05216402_2273</name>
</gene>
<organism evidence="2 3">
    <name type="scientific">Nitrosospira multiformis</name>
    <dbReference type="NCBI Taxonomy" id="1231"/>
    <lineage>
        <taxon>Bacteria</taxon>
        <taxon>Pseudomonadati</taxon>
        <taxon>Pseudomonadota</taxon>
        <taxon>Betaproteobacteria</taxon>
        <taxon>Nitrosomonadales</taxon>
        <taxon>Nitrosomonadaceae</taxon>
        <taxon>Nitrosospira</taxon>
    </lineage>
</organism>
<name>A0ABY0TIA7_9PROT</name>
<keyword evidence="1" id="KW-0732">Signal</keyword>
<dbReference type="PROSITE" id="PS51257">
    <property type="entry name" value="PROKAR_LIPOPROTEIN"/>
    <property type="match status" value="1"/>
</dbReference>
<accession>A0ABY0TIA7</accession>
<proteinExistence type="predicted"/>
<evidence type="ECO:0000313" key="3">
    <source>
        <dbReference type="Proteomes" id="UP000183471"/>
    </source>
</evidence>
<dbReference type="EMBL" id="FNKY01000001">
    <property type="protein sequence ID" value="SDQ78433.1"/>
    <property type="molecule type" value="Genomic_DNA"/>
</dbReference>
<sequence>MYRQWPGLASIIIVLAFSAACVSCTKAEGDSQQGVIELALTRPATPQEAVWVQVRAGKLPRGTEIRVSTRKGILLGTVSPFGAQPGQEAVTHTIPLPQSVIVNNRVQLRLTVDAPGTPARSPQPGEVESINLIYVPISF</sequence>
<feature type="chain" id="PRO_5045502867" description="Lipoprotein" evidence="1">
    <location>
        <begin position="28"/>
        <end position="139"/>
    </location>
</feature>
<protein>
    <recommendedName>
        <fullName evidence="4">Lipoprotein</fullName>
    </recommendedName>
</protein>